<feature type="coiled-coil region" evidence="1">
    <location>
        <begin position="317"/>
        <end position="344"/>
    </location>
</feature>
<evidence type="ECO:0000256" key="2">
    <source>
        <dbReference type="SAM" id="MobiDB-lite"/>
    </source>
</evidence>
<dbReference type="AlphaFoldDB" id="A0A8J2X6B3"/>
<keyword evidence="1" id="KW-0175">Coiled coil</keyword>
<feature type="compositionally biased region" description="Polar residues" evidence="2">
    <location>
        <begin position="416"/>
        <end position="431"/>
    </location>
</feature>
<dbReference type="OrthoDB" id="10250120at2759"/>
<feature type="region of interest" description="Disordered" evidence="2">
    <location>
        <begin position="393"/>
        <end position="431"/>
    </location>
</feature>
<proteinExistence type="predicted"/>
<dbReference type="InterPro" id="IPR005024">
    <property type="entry name" value="Snf7_fam"/>
</dbReference>
<dbReference type="Pfam" id="PF25880">
    <property type="entry name" value="WHD_CHMP7_1st"/>
    <property type="match status" value="1"/>
</dbReference>
<dbReference type="Gene3D" id="6.10.140.1230">
    <property type="match status" value="1"/>
</dbReference>
<dbReference type="EMBL" id="HG316455">
    <property type="protein sequence ID" value="CDF88431.1"/>
    <property type="molecule type" value="Genomic_DNA"/>
</dbReference>
<dbReference type="GO" id="GO:0007034">
    <property type="term" value="P:vacuolar transport"/>
    <property type="evidence" value="ECO:0007669"/>
    <property type="project" value="InterPro"/>
</dbReference>
<name>A0A8J2X6B3_ZYGB2</name>
<feature type="compositionally biased region" description="Basic and acidic residues" evidence="2">
    <location>
        <begin position="401"/>
        <end position="415"/>
    </location>
</feature>
<evidence type="ECO:0000256" key="1">
    <source>
        <dbReference type="SAM" id="Coils"/>
    </source>
</evidence>
<gene>
    <name evidence="3" type="ORF">BN860_10088g</name>
</gene>
<evidence type="ECO:0000313" key="3">
    <source>
        <dbReference type="EMBL" id="CDF88431.1"/>
    </source>
</evidence>
<keyword evidence="4" id="KW-1185">Reference proteome</keyword>
<protein>
    <submittedName>
        <fullName evidence="3">BN860_10088g1_1</fullName>
    </submittedName>
</protein>
<dbReference type="Pfam" id="PF03357">
    <property type="entry name" value="Snf7"/>
    <property type="match status" value="1"/>
</dbReference>
<reference evidence="4" key="1">
    <citation type="journal article" date="2013" name="Genome Announc.">
        <title>Genome sequence of the food spoilage yeast Zygosaccharomyces bailii CLIB 213(T).</title>
        <authorList>
            <person name="Galeote V."/>
            <person name="Bigey F."/>
            <person name="Devillers H."/>
            <person name="Neuveglise C."/>
            <person name="Dequin S."/>
        </authorList>
    </citation>
    <scope>NUCLEOTIDE SEQUENCE [LARGE SCALE GENOMIC DNA]</scope>
    <source>
        <strain evidence="4">CLIB 213 / ATCC 58445 / CBS 680 / CCRC 21525 / NBRC 1098 / NCYC 1416 / NRRL Y-2227</strain>
    </source>
</reference>
<dbReference type="Proteomes" id="UP000019375">
    <property type="component" value="Unassembled WGS sequence"/>
</dbReference>
<organism evidence="3 4">
    <name type="scientific">Zygosaccharomyces bailii (strain CLIB 213 / ATCC 58445 / CBS 680 / BCRC 21525 / NBRC 1098 / NCYC 1416 / NRRL Y-2227)</name>
    <dbReference type="NCBI Taxonomy" id="1333698"/>
    <lineage>
        <taxon>Eukaryota</taxon>
        <taxon>Fungi</taxon>
        <taxon>Dikarya</taxon>
        <taxon>Ascomycota</taxon>
        <taxon>Saccharomycotina</taxon>
        <taxon>Saccharomycetes</taxon>
        <taxon>Saccharomycetales</taxon>
        <taxon>Saccharomycetaceae</taxon>
        <taxon>Zygosaccharomyces</taxon>
    </lineage>
</organism>
<sequence length="431" mass="49653">MELPQSRLSSLYKDFRPLKELNPDGYIANIGTWKEYLKSRYLKGNCLFECGPETLQELSRDIYGIPKSLDVVIDSLLEEGYLVSSQDFYGHTMYTKEYSKFIQWLGIGKKRFLKSRTSEEGLYLQKLRLIVRPNVEAKCKKVADRIHETIRDNAAGIMDLVFPLKEFFQKTNFFECVKKEEKDVILFYLATYKKNILLGDNFVKIIDPSLASETLTENDRRIADLKNVLFNIKSQVDKMESERSEYSKLLYTSVKERAPKNVQRGYLQARKLAEKHLSRLLDYQTNLQKIKGQIELTITNEVLVSTLSDVNQTMKSIKQYSSSVEEVQDILDDLKEHREQADEIGSLLAGTNESIDDNELNAELSKMDQQIKKSIEDPEKRQDENSDVLNKLAQLKIGGQKSDRDGLTLAEKTKNNPEQLFPNINDSLSVL</sequence>
<accession>A0A8J2X6B3</accession>
<evidence type="ECO:0000313" key="4">
    <source>
        <dbReference type="Proteomes" id="UP000019375"/>
    </source>
</evidence>